<dbReference type="AlphaFoldDB" id="A0A0C3NWI6"/>
<protein>
    <submittedName>
        <fullName evidence="1">Uncharacterized protein</fullName>
    </submittedName>
</protein>
<sequence>MAFKYLHGITGINGECFRWGSKSGTMSRYIIMRFCLPPILDVCIANVSRRKMIKPHSKPYPRFHLPHPAPDPP</sequence>
<organism evidence="1 2">
    <name type="scientific">Pisolithus tinctorius Marx 270</name>
    <dbReference type="NCBI Taxonomy" id="870435"/>
    <lineage>
        <taxon>Eukaryota</taxon>
        <taxon>Fungi</taxon>
        <taxon>Dikarya</taxon>
        <taxon>Basidiomycota</taxon>
        <taxon>Agaricomycotina</taxon>
        <taxon>Agaricomycetes</taxon>
        <taxon>Agaricomycetidae</taxon>
        <taxon>Boletales</taxon>
        <taxon>Sclerodermatineae</taxon>
        <taxon>Pisolithaceae</taxon>
        <taxon>Pisolithus</taxon>
    </lineage>
</organism>
<dbReference type="InParanoid" id="A0A0C3NWI6"/>
<reference evidence="1 2" key="1">
    <citation type="submission" date="2014-04" db="EMBL/GenBank/DDBJ databases">
        <authorList>
            <consortium name="DOE Joint Genome Institute"/>
            <person name="Kuo A."/>
            <person name="Kohler A."/>
            <person name="Costa M.D."/>
            <person name="Nagy L.G."/>
            <person name="Floudas D."/>
            <person name="Copeland A."/>
            <person name="Barry K.W."/>
            <person name="Cichocki N."/>
            <person name="Veneault-Fourrey C."/>
            <person name="LaButti K."/>
            <person name="Lindquist E.A."/>
            <person name="Lipzen A."/>
            <person name="Lundell T."/>
            <person name="Morin E."/>
            <person name="Murat C."/>
            <person name="Sun H."/>
            <person name="Tunlid A."/>
            <person name="Henrissat B."/>
            <person name="Grigoriev I.V."/>
            <person name="Hibbett D.S."/>
            <person name="Martin F."/>
            <person name="Nordberg H.P."/>
            <person name="Cantor M.N."/>
            <person name="Hua S.X."/>
        </authorList>
    </citation>
    <scope>NUCLEOTIDE SEQUENCE [LARGE SCALE GENOMIC DNA]</scope>
    <source>
        <strain evidence="1 2">Marx 270</strain>
    </source>
</reference>
<evidence type="ECO:0000313" key="2">
    <source>
        <dbReference type="Proteomes" id="UP000054217"/>
    </source>
</evidence>
<dbReference type="Proteomes" id="UP000054217">
    <property type="component" value="Unassembled WGS sequence"/>
</dbReference>
<reference evidence="2" key="2">
    <citation type="submission" date="2015-01" db="EMBL/GenBank/DDBJ databases">
        <title>Evolutionary Origins and Diversification of the Mycorrhizal Mutualists.</title>
        <authorList>
            <consortium name="DOE Joint Genome Institute"/>
            <consortium name="Mycorrhizal Genomics Consortium"/>
            <person name="Kohler A."/>
            <person name="Kuo A."/>
            <person name="Nagy L.G."/>
            <person name="Floudas D."/>
            <person name="Copeland A."/>
            <person name="Barry K.W."/>
            <person name="Cichocki N."/>
            <person name="Veneault-Fourrey C."/>
            <person name="LaButti K."/>
            <person name="Lindquist E.A."/>
            <person name="Lipzen A."/>
            <person name="Lundell T."/>
            <person name="Morin E."/>
            <person name="Murat C."/>
            <person name="Riley R."/>
            <person name="Ohm R."/>
            <person name="Sun H."/>
            <person name="Tunlid A."/>
            <person name="Henrissat B."/>
            <person name="Grigoriev I.V."/>
            <person name="Hibbett D.S."/>
            <person name="Martin F."/>
        </authorList>
    </citation>
    <scope>NUCLEOTIDE SEQUENCE [LARGE SCALE GENOMIC DNA]</scope>
    <source>
        <strain evidence="2">Marx 270</strain>
    </source>
</reference>
<name>A0A0C3NWI6_PISTI</name>
<accession>A0A0C3NWI6</accession>
<keyword evidence="2" id="KW-1185">Reference proteome</keyword>
<evidence type="ECO:0000313" key="1">
    <source>
        <dbReference type="EMBL" id="KIO05205.1"/>
    </source>
</evidence>
<gene>
    <name evidence="1" type="ORF">M404DRAFT_1000214</name>
</gene>
<proteinExistence type="predicted"/>
<dbReference type="EMBL" id="KN831968">
    <property type="protein sequence ID" value="KIO05205.1"/>
    <property type="molecule type" value="Genomic_DNA"/>
</dbReference>
<dbReference type="HOGENOM" id="CLU_2705839_0_0_1"/>